<dbReference type="PROSITE" id="PS51186">
    <property type="entry name" value="GNAT"/>
    <property type="match status" value="1"/>
</dbReference>
<dbReference type="EMBL" id="JACJQB010000017">
    <property type="protein sequence ID" value="MBD2188531.1"/>
    <property type="molecule type" value="Genomic_DNA"/>
</dbReference>
<dbReference type="CDD" id="cd04301">
    <property type="entry name" value="NAT_SF"/>
    <property type="match status" value="1"/>
</dbReference>
<dbReference type="RefSeq" id="WP_190403379.1">
    <property type="nucleotide sequence ID" value="NZ_JACJQB010000017.1"/>
</dbReference>
<sequence>MNPLTQIYLSEINQKFLSQLRAIDCACLGDFWSLKTYQQEIDSPRSHVLGLTTDNHELLGFGCLWEILEEAHITVLAVRPEYQGQGLGKALVWGLLKQARDRNLEWATLEVRASNQIAIAIYEKFGFKTIGRREKYYEVTGEDALVLWCKGLHTEEFGIVLANWEQSISHQLRAKGWQLN</sequence>
<keyword evidence="4" id="KW-0012">Acyltransferase</keyword>
<comment type="similarity">
    <text evidence="1">Belongs to the acetyltransferase family. RimI subfamily.</text>
</comment>
<evidence type="ECO:0000256" key="4">
    <source>
        <dbReference type="ARBA" id="ARBA00023315"/>
    </source>
</evidence>
<dbReference type="InterPro" id="IPR050680">
    <property type="entry name" value="YpeA/RimI_acetyltransf"/>
</dbReference>
<dbReference type="InterPro" id="IPR006464">
    <property type="entry name" value="AcTrfase_RimI/Ard1"/>
</dbReference>
<dbReference type="NCBIfam" id="TIGR01575">
    <property type="entry name" value="rimI"/>
    <property type="match status" value="1"/>
</dbReference>
<proteinExistence type="inferred from homology"/>
<gene>
    <name evidence="6" type="primary">rimI</name>
    <name evidence="6" type="ORF">H6F41_10275</name>
</gene>
<evidence type="ECO:0000313" key="7">
    <source>
        <dbReference type="Proteomes" id="UP000642094"/>
    </source>
</evidence>
<keyword evidence="7" id="KW-1185">Reference proteome</keyword>
<keyword evidence="3" id="KW-0808">Transferase</keyword>
<dbReference type="InterPro" id="IPR016181">
    <property type="entry name" value="Acyl_CoA_acyltransferase"/>
</dbReference>
<dbReference type="Gene3D" id="3.40.630.30">
    <property type="match status" value="1"/>
</dbReference>
<feature type="domain" description="N-acetyltransferase" evidence="5">
    <location>
        <begin position="7"/>
        <end position="152"/>
    </location>
</feature>
<dbReference type="PANTHER" id="PTHR43420">
    <property type="entry name" value="ACETYLTRANSFERASE"/>
    <property type="match status" value="1"/>
</dbReference>
<organism evidence="6 7">
    <name type="scientific">Pseudanabaena mucicola FACHB-723</name>
    <dbReference type="NCBI Taxonomy" id="2692860"/>
    <lineage>
        <taxon>Bacteria</taxon>
        <taxon>Bacillati</taxon>
        <taxon>Cyanobacteriota</taxon>
        <taxon>Cyanophyceae</taxon>
        <taxon>Pseudanabaenales</taxon>
        <taxon>Pseudanabaenaceae</taxon>
        <taxon>Pseudanabaena</taxon>
    </lineage>
</organism>
<protein>
    <submittedName>
        <fullName evidence="6">Ribosomal protein S18-alanine N-acetyltransferase</fullName>
    </submittedName>
</protein>
<name>A0ABR7ZX35_9CYAN</name>
<dbReference type="GO" id="GO:0005840">
    <property type="term" value="C:ribosome"/>
    <property type="evidence" value="ECO:0007669"/>
    <property type="project" value="UniProtKB-KW"/>
</dbReference>
<evidence type="ECO:0000259" key="5">
    <source>
        <dbReference type="PROSITE" id="PS51186"/>
    </source>
</evidence>
<keyword evidence="2" id="KW-0963">Cytoplasm</keyword>
<dbReference type="SUPFAM" id="SSF55729">
    <property type="entry name" value="Acyl-CoA N-acyltransferases (Nat)"/>
    <property type="match status" value="1"/>
</dbReference>
<evidence type="ECO:0000256" key="1">
    <source>
        <dbReference type="ARBA" id="ARBA00005395"/>
    </source>
</evidence>
<dbReference type="PANTHER" id="PTHR43420:SF44">
    <property type="entry name" value="ACETYLTRANSFERASE YPEA"/>
    <property type="match status" value="1"/>
</dbReference>
<evidence type="ECO:0000256" key="2">
    <source>
        <dbReference type="ARBA" id="ARBA00022490"/>
    </source>
</evidence>
<reference evidence="6 7" key="1">
    <citation type="journal article" date="2020" name="ISME J.">
        <title>Comparative genomics reveals insights into cyanobacterial evolution and habitat adaptation.</title>
        <authorList>
            <person name="Chen M.Y."/>
            <person name="Teng W.K."/>
            <person name="Zhao L."/>
            <person name="Hu C.X."/>
            <person name="Zhou Y.K."/>
            <person name="Han B.P."/>
            <person name="Song L.R."/>
            <person name="Shu W.S."/>
        </authorList>
    </citation>
    <scope>NUCLEOTIDE SEQUENCE [LARGE SCALE GENOMIC DNA]</scope>
    <source>
        <strain evidence="6 7">FACHB-723</strain>
    </source>
</reference>
<dbReference type="Pfam" id="PF00583">
    <property type="entry name" value="Acetyltransf_1"/>
    <property type="match status" value="1"/>
</dbReference>
<accession>A0ABR7ZX35</accession>
<keyword evidence="6" id="KW-0689">Ribosomal protein</keyword>
<dbReference type="Proteomes" id="UP000642094">
    <property type="component" value="Unassembled WGS sequence"/>
</dbReference>
<comment type="caution">
    <text evidence="6">The sequence shown here is derived from an EMBL/GenBank/DDBJ whole genome shotgun (WGS) entry which is preliminary data.</text>
</comment>
<evidence type="ECO:0000313" key="6">
    <source>
        <dbReference type="EMBL" id="MBD2188531.1"/>
    </source>
</evidence>
<evidence type="ECO:0000256" key="3">
    <source>
        <dbReference type="ARBA" id="ARBA00022679"/>
    </source>
</evidence>
<dbReference type="InterPro" id="IPR000182">
    <property type="entry name" value="GNAT_dom"/>
</dbReference>
<keyword evidence="6" id="KW-0687">Ribonucleoprotein</keyword>